<feature type="compositionally biased region" description="Polar residues" evidence="1">
    <location>
        <begin position="812"/>
        <end position="846"/>
    </location>
</feature>
<dbReference type="InterPro" id="IPR011009">
    <property type="entry name" value="Kinase-like_dom_sf"/>
</dbReference>
<evidence type="ECO:0000313" key="4">
    <source>
        <dbReference type="Proteomes" id="UP000184330"/>
    </source>
</evidence>
<dbReference type="Pfam" id="PF00069">
    <property type="entry name" value="Pkinase"/>
    <property type="match status" value="1"/>
</dbReference>
<dbReference type="SMART" id="SM00220">
    <property type="entry name" value="S_TKc"/>
    <property type="match status" value="1"/>
</dbReference>
<feature type="compositionally biased region" description="Polar residues" evidence="1">
    <location>
        <begin position="67"/>
        <end position="98"/>
    </location>
</feature>
<dbReference type="AlphaFoldDB" id="A0A1L7XGP0"/>
<organism evidence="3 4">
    <name type="scientific">Phialocephala subalpina</name>
    <dbReference type="NCBI Taxonomy" id="576137"/>
    <lineage>
        <taxon>Eukaryota</taxon>
        <taxon>Fungi</taxon>
        <taxon>Dikarya</taxon>
        <taxon>Ascomycota</taxon>
        <taxon>Pezizomycotina</taxon>
        <taxon>Leotiomycetes</taxon>
        <taxon>Helotiales</taxon>
        <taxon>Mollisiaceae</taxon>
        <taxon>Phialocephala</taxon>
        <taxon>Phialocephala fortinii species complex</taxon>
    </lineage>
</organism>
<feature type="domain" description="Protein kinase" evidence="2">
    <location>
        <begin position="421"/>
        <end position="787"/>
    </location>
</feature>
<dbReference type="STRING" id="576137.A0A1L7XGP0"/>
<dbReference type="Gene3D" id="1.10.510.10">
    <property type="entry name" value="Transferase(Phosphotransferase) domain 1"/>
    <property type="match status" value="2"/>
</dbReference>
<dbReference type="GO" id="GO:0004674">
    <property type="term" value="F:protein serine/threonine kinase activity"/>
    <property type="evidence" value="ECO:0007669"/>
    <property type="project" value="TreeGrafter"/>
</dbReference>
<feature type="region of interest" description="Disordered" evidence="1">
    <location>
        <begin position="63"/>
        <end position="116"/>
    </location>
</feature>
<dbReference type="SUPFAM" id="SSF56112">
    <property type="entry name" value="Protein kinase-like (PK-like)"/>
    <property type="match status" value="1"/>
</dbReference>
<dbReference type="EMBL" id="FJOG01000025">
    <property type="protein sequence ID" value="CZR64136.1"/>
    <property type="molecule type" value="Genomic_DNA"/>
</dbReference>
<dbReference type="PANTHER" id="PTHR24359:SF1">
    <property type="entry name" value="INHIBITOR OF NUCLEAR FACTOR KAPPA-B KINASE EPSILON SUBUNIT HOMOLOG 1-RELATED"/>
    <property type="match status" value="1"/>
</dbReference>
<feature type="compositionally biased region" description="Polar residues" evidence="1">
    <location>
        <begin position="902"/>
        <end position="914"/>
    </location>
</feature>
<keyword evidence="4" id="KW-1185">Reference proteome</keyword>
<feature type="region of interest" description="Disordered" evidence="1">
    <location>
        <begin position="800"/>
        <end position="942"/>
    </location>
</feature>
<dbReference type="Proteomes" id="UP000184330">
    <property type="component" value="Unassembled WGS sequence"/>
</dbReference>
<dbReference type="OrthoDB" id="248923at2759"/>
<evidence type="ECO:0000256" key="1">
    <source>
        <dbReference type="SAM" id="MobiDB-lite"/>
    </source>
</evidence>
<feature type="compositionally biased region" description="Polar residues" evidence="1">
    <location>
        <begin position="106"/>
        <end position="116"/>
    </location>
</feature>
<sequence length="942" mass="105008">MLAEQSACAGAGANGLVFSIAECVPVVVYVYSAGQSRPYYVTIHQGLSQLHWTRPQYVEPARAYSPRTASPQRSTSNSVETPGPVQLSQTSSPTSVTSRHLDHNLPHSSRSTSQEFKLSGRVDSFSPKFGGDVKVVLVTRFLERRRRETLTLPQGQTADTTYRYIESFAKIVEEDITSDKEVCLEDGTCKIICSKHKTCVEGQCYLASPEQRPLQNQQDWSEIETLVHNYESSHPKRGNLIVVINRKLKVVERYPTSADMPQQKRAHWDPVHFNINQSMKEVDGGSQPYMPNETMKSIIKEVLVRDLVSEELRNLGVESKDVKRITDRILGEAPILLLIFIYSRMDLRFLNILLDHGCGDKALPFPKVHPLWLPKGNNNSALSDINDYETVRRSQWPFQAVVFDKDFHRHIKLDPNVIIPFRSKVERGTGAFSVVYKILLEESHQKLYELPGVKNPELALKVIRVHSTNAAASANERLLLNGLSDLGDDHIIKLLASYEQGDTYCFIFPLAENSLEEMMRQDPYGLKDPRSSTYRRYVAWIIGQFAGIASGLAKVHMRSTELKPPTAELLDPDATVWKDKRPLGSTGYHHDIKPQNLLHFKAVAGTVAPCPEYGVLQIADFGIGKFHSLQSGTGTKTVRGTPTYAAPESKIPSETTTTKDGKPELKLSRPYDVWSLGCVLMEVLVWLVYGTKRWKEFNEARVGPVEEHDISHTDDGYFYLTNHPNREAQVRHSVKIWMQKLQEDLCLRENPQGSLAGLLKLIEEKVLVVDPKPRILSEDLAVKLKTLAEIACQEVSVIPSHESSPYEDENDSITSGTPEVNVESADQSSAINPGSDSTPRNRSVTQLLPARPAPPNLQRTPHQSGILRSTHSASELRRGGGPHAITSRSSSPPVPLTPPRANFSSPSRKSTDMTVASVGGLSTIVEPTTTLPDERDGSFKDD</sequence>
<feature type="region of interest" description="Disordered" evidence="1">
    <location>
        <begin position="637"/>
        <end position="661"/>
    </location>
</feature>
<accession>A0A1L7XGP0</accession>
<feature type="compositionally biased region" description="Polar residues" evidence="1">
    <location>
        <begin position="857"/>
        <end position="873"/>
    </location>
</feature>
<dbReference type="GO" id="GO:0005524">
    <property type="term" value="F:ATP binding"/>
    <property type="evidence" value="ECO:0007669"/>
    <property type="project" value="InterPro"/>
</dbReference>
<dbReference type="InterPro" id="IPR000719">
    <property type="entry name" value="Prot_kinase_dom"/>
</dbReference>
<evidence type="ECO:0000259" key="2">
    <source>
        <dbReference type="PROSITE" id="PS50011"/>
    </source>
</evidence>
<proteinExistence type="predicted"/>
<dbReference type="PROSITE" id="PS50011">
    <property type="entry name" value="PROTEIN_KINASE_DOM"/>
    <property type="match status" value="1"/>
</dbReference>
<protein>
    <recommendedName>
        <fullName evidence="2">Protein kinase domain-containing protein</fullName>
    </recommendedName>
</protein>
<evidence type="ECO:0000313" key="3">
    <source>
        <dbReference type="EMBL" id="CZR64136.1"/>
    </source>
</evidence>
<feature type="compositionally biased region" description="Basic and acidic residues" evidence="1">
    <location>
        <begin position="932"/>
        <end position="942"/>
    </location>
</feature>
<gene>
    <name evidence="3" type="ORF">PAC_14033</name>
</gene>
<reference evidence="3 4" key="1">
    <citation type="submission" date="2016-03" db="EMBL/GenBank/DDBJ databases">
        <authorList>
            <person name="Ploux O."/>
        </authorList>
    </citation>
    <scope>NUCLEOTIDE SEQUENCE [LARGE SCALE GENOMIC DNA]</scope>
    <source>
        <strain evidence="3 4">UAMH 11012</strain>
    </source>
</reference>
<dbReference type="CDD" id="cd00180">
    <property type="entry name" value="PKc"/>
    <property type="match status" value="1"/>
</dbReference>
<dbReference type="PANTHER" id="PTHR24359">
    <property type="entry name" value="SERINE/THREONINE-PROTEIN KINASE SBK1"/>
    <property type="match status" value="1"/>
</dbReference>
<name>A0A1L7XGP0_9HELO</name>